<dbReference type="Proteomes" id="UP001501461">
    <property type="component" value="Unassembled WGS sequence"/>
</dbReference>
<keyword evidence="2" id="KW-1003">Cell membrane</keyword>
<comment type="caution">
    <text evidence="7">The sequence shown here is derived from an EMBL/GenBank/DDBJ whole genome shotgun (WGS) entry which is preliminary data.</text>
</comment>
<evidence type="ECO:0000313" key="7">
    <source>
        <dbReference type="EMBL" id="GAA2043567.1"/>
    </source>
</evidence>
<accession>A0ABN2UTY2</accession>
<keyword evidence="5 6" id="KW-0472">Membrane</keyword>
<feature type="transmembrane region" description="Helical" evidence="6">
    <location>
        <begin position="98"/>
        <end position="121"/>
    </location>
</feature>
<dbReference type="PANTHER" id="PTHR30250">
    <property type="entry name" value="PST FAMILY PREDICTED COLANIC ACID TRANSPORTER"/>
    <property type="match status" value="1"/>
</dbReference>
<gene>
    <name evidence="7" type="ORF">GCM10009720_25540</name>
</gene>
<dbReference type="PANTHER" id="PTHR30250:SF11">
    <property type="entry name" value="O-ANTIGEN TRANSPORTER-RELATED"/>
    <property type="match status" value="1"/>
</dbReference>
<evidence type="ECO:0000256" key="2">
    <source>
        <dbReference type="ARBA" id="ARBA00022475"/>
    </source>
</evidence>
<evidence type="ECO:0000256" key="6">
    <source>
        <dbReference type="SAM" id="Phobius"/>
    </source>
</evidence>
<evidence type="ECO:0000256" key="4">
    <source>
        <dbReference type="ARBA" id="ARBA00022989"/>
    </source>
</evidence>
<keyword evidence="3 6" id="KW-0812">Transmembrane</keyword>
<evidence type="ECO:0008006" key="9">
    <source>
        <dbReference type="Google" id="ProtNLM"/>
    </source>
</evidence>
<feature type="transmembrane region" description="Helical" evidence="6">
    <location>
        <begin position="163"/>
        <end position="184"/>
    </location>
</feature>
<organism evidence="7 8">
    <name type="scientific">Yaniella flava</name>
    <dbReference type="NCBI Taxonomy" id="287930"/>
    <lineage>
        <taxon>Bacteria</taxon>
        <taxon>Bacillati</taxon>
        <taxon>Actinomycetota</taxon>
        <taxon>Actinomycetes</taxon>
        <taxon>Micrococcales</taxon>
        <taxon>Micrococcaceae</taxon>
        <taxon>Yaniella</taxon>
    </lineage>
</organism>
<sequence length="227" mass="24337">MIVFIKRFKVDLGTVSADKGKSLLRNGIRFWGIGLGQTLTFRSDQLFLGFLSNAYNLGIYAVAVTPASLMQVVSNSIGQVAYREAAAGTMTVQKYKKFLSISLGITLIYGCLIWISAPWLIPFVFGSDYADSVVIVRTLLIAELLLSPYLITVRVLAGYNRPYISSASGILGFVTLAVVLSILVPVHGALGAALGSVVAYGVMLLVVGVGINKTFKRQEVPSHMGGI</sequence>
<evidence type="ECO:0000256" key="5">
    <source>
        <dbReference type="ARBA" id="ARBA00023136"/>
    </source>
</evidence>
<dbReference type="Pfam" id="PF13440">
    <property type="entry name" value="Polysacc_synt_3"/>
    <property type="match status" value="1"/>
</dbReference>
<evidence type="ECO:0000256" key="1">
    <source>
        <dbReference type="ARBA" id="ARBA00004651"/>
    </source>
</evidence>
<comment type="subcellular location">
    <subcellularLocation>
        <location evidence="1">Cell membrane</location>
        <topology evidence="1">Multi-pass membrane protein</topology>
    </subcellularLocation>
</comment>
<evidence type="ECO:0000256" key="3">
    <source>
        <dbReference type="ARBA" id="ARBA00022692"/>
    </source>
</evidence>
<feature type="transmembrane region" description="Helical" evidence="6">
    <location>
        <begin position="190"/>
        <end position="211"/>
    </location>
</feature>
<protein>
    <recommendedName>
        <fullName evidence="9">Polysaccharide biosynthesis protein C-terminal domain-containing protein</fullName>
    </recommendedName>
</protein>
<name>A0ABN2UTY2_9MICC</name>
<proteinExistence type="predicted"/>
<feature type="transmembrane region" description="Helical" evidence="6">
    <location>
        <begin position="133"/>
        <end position="151"/>
    </location>
</feature>
<evidence type="ECO:0000313" key="8">
    <source>
        <dbReference type="Proteomes" id="UP001501461"/>
    </source>
</evidence>
<reference evidence="7 8" key="1">
    <citation type="journal article" date="2019" name="Int. J. Syst. Evol. Microbiol.">
        <title>The Global Catalogue of Microorganisms (GCM) 10K type strain sequencing project: providing services to taxonomists for standard genome sequencing and annotation.</title>
        <authorList>
            <consortium name="The Broad Institute Genomics Platform"/>
            <consortium name="The Broad Institute Genome Sequencing Center for Infectious Disease"/>
            <person name="Wu L."/>
            <person name="Ma J."/>
        </authorList>
    </citation>
    <scope>NUCLEOTIDE SEQUENCE [LARGE SCALE GENOMIC DNA]</scope>
    <source>
        <strain evidence="7 8">JCM 13595</strain>
    </source>
</reference>
<keyword evidence="8" id="KW-1185">Reference proteome</keyword>
<dbReference type="EMBL" id="BAAAMN010000050">
    <property type="protein sequence ID" value="GAA2043567.1"/>
    <property type="molecule type" value="Genomic_DNA"/>
</dbReference>
<keyword evidence="4 6" id="KW-1133">Transmembrane helix</keyword>
<dbReference type="InterPro" id="IPR050833">
    <property type="entry name" value="Poly_Biosynth_Transport"/>
</dbReference>